<comment type="caution">
    <text evidence="2">The sequence shown here is derived from an EMBL/GenBank/DDBJ whole genome shotgun (WGS) entry which is preliminary data.</text>
</comment>
<dbReference type="EMBL" id="BSXT01000086">
    <property type="protein sequence ID" value="GMF17149.1"/>
    <property type="molecule type" value="Genomic_DNA"/>
</dbReference>
<organism evidence="2 3">
    <name type="scientific">Phytophthora fragariaefolia</name>
    <dbReference type="NCBI Taxonomy" id="1490495"/>
    <lineage>
        <taxon>Eukaryota</taxon>
        <taxon>Sar</taxon>
        <taxon>Stramenopiles</taxon>
        <taxon>Oomycota</taxon>
        <taxon>Peronosporomycetes</taxon>
        <taxon>Peronosporales</taxon>
        <taxon>Peronosporaceae</taxon>
        <taxon>Phytophthora</taxon>
    </lineage>
</organism>
<feature type="transmembrane region" description="Helical" evidence="1">
    <location>
        <begin position="562"/>
        <end position="584"/>
    </location>
</feature>
<accession>A0A9W6TPB5</accession>
<evidence type="ECO:0000256" key="1">
    <source>
        <dbReference type="SAM" id="Phobius"/>
    </source>
</evidence>
<evidence type="ECO:0000313" key="3">
    <source>
        <dbReference type="Proteomes" id="UP001165121"/>
    </source>
</evidence>
<name>A0A9W6TPB5_9STRA</name>
<proteinExistence type="predicted"/>
<feature type="transmembrane region" description="Helical" evidence="1">
    <location>
        <begin position="89"/>
        <end position="105"/>
    </location>
</feature>
<protein>
    <submittedName>
        <fullName evidence="2">Unnamed protein product</fullName>
    </submittedName>
</protein>
<evidence type="ECO:0000313" key="2">
    <source>
        <dbReference type="EMBL" id="GMF17149.1"/>
    </source>
</evidence>
<feature type="transmembrane region" description="Helical" evidence="1">
    <location>
        <begin position="125"/>
        <end position="146"/>
    </location>
</feature>
<sequence length="589" mass="65867">MVSGFVAFAQSIRVHLDTTKTTAFGSVKGMFIVSKSTVSATRSRGFRKFVKRLIDLGCSVQLAHYGGKYSLERMLALEEYTRTTSMKRVLLVILGVPLLATGLVLCQESIPLQDPASGWMSNYGFWIRAGLVGVGVGNAAAIQIGFWFDVPPLSLRQILVYCGLMSVGYIGGGMVIAMLWVFPIPFFMSTLCLVTWFVIVLYIRLVVGPNAFRLLLSRREQLRQLNRVGTVQSLMFIVYPIYQILFTEVSSTHYQLPVLLLLPVIRIVLKYIFASAAAHKEDKIPAQVVFTVDFFDSFYFATFIQSVSSWTLAGIMIVDLIQTVAEMYELHLRAKTIMNQIFQSGAINNDSSLLVVVRALCSRPVPIRIHLDSKIQVRSCIYHQLSEEAKLLIEAVEHSSRITSFSSYQHNLKRLRSRGDLIDSCNISTMSFNATVLPLQSTSALLKFPTKHDIPTGALQKVKSRKQSAINTSDVLKESLEVLFTSECLIVSDAQFHTDLSGLTPTSTTEAISRVFGYALLEFASFVLLVLIKKRLCGISALYQLAFVLETQMLFVQSTLMLWILMTLTYRIVHFGTFSLIHIFNGRAS</sequence>
<keyword evidence="1" id="KW-1133">Transmembrane helix</keyword>
<dbReference type="AlphaFoldDB" id="A0A9W6TPB5"/>
<feature type="transmembrane region" description="Helical" evidence="1">
    <location>
        <begin position="186"/>
        <end position="207"/>
    </location>
</feature>
<feature type="transmembrane region" description="Helical" evidence="1">
    <location>
        <begin position="298"/>
        <end position="318"/>
    </location>
</feature>
<gene>
    <name evidence="2" type="ORF">Pfra01_000110100</name>
</gene>
<dbReference type="Proteomes" id="UP001165121">
    <property type="component" value="Unassembled WGS sequence"/>
</dbReference>
<feature type="transmembrane region" description="Helical" evidence="1">
    <location>
        <begin position="515"/>
        <end position="532"/>
    </location>
</feature>
<dbReference type="OrthoDB" id="127375at2759"/>
<keyword evidence="1" id="KW-0812">Transmembrane</keyword>
<keyword evidence="3" id="KW-1185">Reference proteome</keyword>
<reference evidence="2" key="1">
    <citation type="submission" date="2023-04" db="EMBL/GenBank/DDBJ databases">
        <title>Phytophthora fragariaefolia NBRC 109709.</title>
        <authorList>
            <person name="Ichikawa N."/>
            <person name="Sato H."/>
            <person name="Tonouchi N."/>
        </authorList>
    </citation>
    <scope>NUCLEOTIDE SEQUENCE</scope>
    <source>
        <strain evidence="2">NBRC 109709</strain>
    </source>
</reference>
<feature type="transmembrane region" description="Helical" evidence="1">
    <location>
        <begin position="258"/>
        <end position="278"/>
    </location>
</feature>
<feature type="transmembrane region" description="Helical" evidence="1">
    <location>
        <begin position="228"/>
        <end position="246"/>
    </location>
</feature>
<keyword evidence="1" id="KW-0472">Membrane</keyword>
<feature type="transmembrane region" description="Helical" evidence="1">
    <location>
        <begin position="158"/>
        <end position="180"/>
    </location>
</feature>